<accession>A0A8H7E3R9</accession>
<keyword evidence="3" id="KW-1185">Reference proteome</keyword>
<proteinExistence type="predicted"/>
<organism evidence="2 3">
    <name type="scientific">Endocarpon pusillum</name>
    <dbReference type="NCBI Taxonomy" id="364733"/>
    <lineage>
        <taxon>Eukaryota</taxon>
        <taxon>Fungi</taxon>
        <taxon>Dikarya</taxon>
        <taxon>Ascomycota</taxon>
        <taxon>Pezizomycotina</taxon>
        <taxon>Eurotiomycetes</taxon>
        <taxon>Chaetothyriomycetidae</taxon>
        <taxon>Verrucariales</taxon>
        <taxon>Verrucariaceae</taxon>
        <taxon>Endocarpon</taxon>
    </lineage>
</organism>
<name>A0A8H7E3R9_9EURO</name>
<feature type="region of interest" description="Disordered" evidence="1">
    <location>
        <begin position="40"/>
        <end position="142"/>
    </location>
</feature>
<evidence type="ECO:0000313" key="3">
    <source>
        <dbReference type="Proteomes" id="UP000606974"/>
    </source>
</evidence>
<gene>
    <name evidence="2" type="ORF">GJ744_008017</name>
</gene>
<reference evidence="2" key="1">
    <citation type="submission" date="2020-02" db="EMBL/GenBank/DDBJ databases">
        <authorList>
            <person name="Palmer J.M."/>
        </authorList>
    </citation>
    <scope>NUCLEOTIDE SEQUENCE</scope>
    <source>
        <strain evidence="2">EPUS1.4</strain>
        <tissue evidence="2">Thallus</tissue>
    </source>
</reference>
<sequence>MTQPPKFQENQPYRFLKQDAHHLPHMADQTNRLHYRNFTMPDQQCPRPFPPPTPNLSPDMQSKLACPARRRQIPPRKTLDIPRTGLRPNKKSALERATTRSGKVTKLQTTKETALTITSHVPTSPGVMPLSIHRSEDDWGNS</sequence>
<feature type="compositionally biased region" description="Basic and acidic residues" evidence="1">
    <location>
        <begin position="133"/>
        <end position="142"/>
    </location>
</feature>
<feature type="compositionally biased region" description="Polar residues" evidence="1">
    <location>
        <begin position="99"/>
        <end position="122"/>
    </location>
</feature>
<protein>
    <submittedName>
        <fullName evidence="2">Uncharacterized protein</fullName>
    </submittedName>
</protein>
<dbReference type="Proteomes" id="UP000606974">
    <property type="component" value="Unassembled WGS sequence"/>
</dbReference>
<dbReference type="AlphaFoldDB" id="A0A8H7E3R9"/>
<evidence type="ECO:0000256" key="1">
    <source>
        <dbReference type="SAM" id="MobiDB-lite"/>
    </source>
</evidence>
<comment type="caution">
    <text evidence="2">The sequence shown here is derived from an EMBL/GenBank/DDBJ whole genome shotgun (WGS) entry which is preliminary data.</text>
</comment>
<evidence type="ECO:0000313" key="2">
    <source>
        <dbReference type="EMBL" id="KAF7509454.1"/>
    </source>
</evidence>
<dbReference type="EMBL" id="JAACFV010000041">
    <property type="protein sequence ID" value="KAF7509454.1"/>
    <property type="molecule type" value="Genomic_DNA"/>
</dbReference>